<keyword evidence="1" id="KW-1133">Transmembrane helix</keyword>
<feature type="transmembrane region" description="Helical" evidence="1">
    <location>
        <begin position="6"/>
        <end position="25"/>
    </location>
</feature>
<dbReference type="InterPro" id="IPR025618">
    <property type="entry name" value="YtpI"/>
</dbReference>
<dbReference type="eggNOG" id="ENOG503374Z">
    <property type="taxonomic scope" value="Bacteria"/>
</dbReference>
<dbReference type="AlphaFoldDB" id="A0A098M3W4"/>
<accession>A0A098M3W4</accession>
<dbReference type="EMBL" id="JQCR01000003">
    <property type="protein sequence ID" value="KGE16277.1"/>
    <property type="molecule type" value="Genomic_DNA"/>
</dbReference>
<organism evidence="2 3">
    <name type="scientific">Paenibacillus wynnii</name>
    <dbReference type="NCBI Taxonomy" id="268407"/>
    <lineage>
        <taxon>Bacteria</taxon>
        <taxon>Bacillati</taxon>
        <taxon>Bacillota</taxon>
        <taxon>Bacilli</taxon>
        <taxon>Bacillales</taxon>
        <taxon>Paenibacillaceae</taxon>
        <taxon>Paenibacillus</taxon>
    </lineage>
</organism>
<evidence type="ECO:0000313" key="3">
    <source>
        <dbReference type="Proteomes" id="UP000029734"/>
    </source>
</evidence>
<dbReference type="Proteomes" id="UP000029734">
    <property type="component" value="Unassembled WGS sequence"/>
</dbReference>
<gene>
    <name evidence="2" type="ORF">PWYN_16110</name>
</gene>
<comment type="caution">
    <text evidence="2">The sequence shown here is derived from an EMBL/GenBank/DDBJ whole genome shotgun (WGS) entry which is preliminary data.</text>
</comment>
<keyword evidence="1" id="KW-0472">Membrane</keyword>
<proteinExistence type="predicted"/>
<keyword evidence="3" id="KW-1185">Reference proteome</keyword>
<evidence type="ECO:0000313" key="2">
    <source>
        <dbReference type="EMBL" id="KGE16277.1"/>
    </source>
</evidence>
<evidence type="ECO:0000256" key="1">
    <source>
        <dbReference type="SAM" id="Phobius"/>
    </source>
</evidence>
<dbReference type="STRING" id="268407.PWYN_16110"/>
<keyword evidence="1" id="KW-0812">Transmembrane</keyword>
<name>A0A098M3W4_9BACL</name>
<sequence length="105" mass="11530">MIIIIKYLLFILLAVFSINAAIFSIASRRAVDPLVKGQKRSIMNVLMGAMLVDLALMAMFLFHGSTLGIVVEAIFIIIGLFNIFSGLRSNGYYNRIKSGSSANRS</sequence>
<feature type="transmembrane region" description="Helical" evidence="1">
    <location>
        <begin position="69"/>
        <end position="87"/>
    </location>
</feature>
<reference evidence="2 3" key="1">
    <citation type="submission" date="2014-08" db="EMBL/GenBank/DDBJ databases">
        <authorList>
            <person name="den Bakker H.C."/>
        </authorList>
    </citation>
    <scope>NUCLEOTIDE SEQUENCE [LARGE SCALE GENOMIC DNA]</scope>
    <source>
        <strain evidence="2 3">DSM 18334</strain>
    </source>
</reference>
<reference evidence="2 3" key="2">
    <citation type="submission" date="2014-10" db="EMBL/GenBank/DDBJ databases">
        <title>Comparative genomics of the Paenibacillus odorifer group.</title>
        <authorList>
            <person name="Tsai Y.-C."/>
            <person name="Martin N."/>
            <person name="Korlach J."/>
            <person name="Wiedmann M."/>
        </authorList>
    </citation>
    <scope>NUCLEOTIDE SEQUENCE [LARGE SCALE GENOMIC DNA]</scope>
    <source>
        <strain evidence="2 3">DSM 18334</strain>
    </source>
</reference>
<dbReference type="RefSeq" id="WP_036653940.1">
    <property type="nucleotide sequence ID" value="NZ_JQCR01000003.1"/>
</dbReference>
<evidence type="ECO:0008006" key="4">
    <source>
        <dbReference type="Google" id="ProtNLM"/>
    </source>
</evidence>
<dbReference type="OrthoDB" id="2990512at2"/>
<dbReference type="Pfam" id="PF14007">
    <property type="entry name" value="YtpI"/>
    <property type="match status" value="1"/>
</dbReference>
<protein>
    <recommendedName>
        <fullName evidence="4">YtpI-like protein</fullName>
    </recommendedName>
</protein>
<feature type="transmembrane region" description="Helical" evidence="1">
    <location>
        <begin position="45"/>
        <end position="63"/>
    </location>
</feature>